<feature type="domain" description="C2H2-type" evidence="11">
    <location>
        <begin position="454"/>
        <end position="480"/>
    </location>
</feature>
<keyword evidence="9" id="KW-0863">Zinc-finger</keyword>
<dbReference type="GO" id="GO:0008270">
    <property type="term" value="F:zinc ion binding"/>
    <property type="evidence" value="ECO:0007669"/>
    <property type="project" value="UniProtKB-KW"/>
</dbReference>
<keyword evidence="6" id="KW-0805">Transcription regulation</keyword>
<feature type="compositionally biased region" description="Acidic residues" evidence="10">
    <location>
        <begin position="335"/>
        <end position="375"/>
    </location>
</feature>
<comment type="caution">
    <text evidence="12">The sequence shown here is derived from an EMBL/GenBank/DDBJ whole genome shotgun (WGS) entry which is preliminary data.</text>
</comment>
<dbReference type="PROSITE" id="PS00028">
    <property type="entry name" value="ZINC_FINGER_C2H2_1"/>
    <property type="match status" value="1"/>
</dbReference>
<dbReference type="GO" id="GO:0005730">
    <property type="term" value="C:nucleolus"/>
    <property type="evidence" value="ECO:0007669"/>
    <property type="project" value="UniProtKB-SubCell"/>
</dbReference>
<keyword evidence="4" id="KW-0378">Hydrolase</keyword>
<keyword evidence="8" id="KW-0539">Nucleus</keyword>
<keyword evidence="9" id="KW-0862">Zinc</keyword>
<dbReference type="InterPro" id="IPR013087">
    <property type="entry name" value="Znf_C2H2_type"/>
</dbReference>
<evidence type="ECO:0000256" key="8">
    <source>
        <dbReference type="ARBA" id="ARBA00023242"/>
    </source>
</evidence>
<feature type="compositionally biased region" description="Polar residues" evidence="10">
    <location>
        <begin position="1"/>
        <end position="12"/>
    </location>
</feature>
<dbReference type="InterPro" id="IPR041232">
    <property type="entry name" value="NPL"/>
</dbReference>
<feature type="compositionally biased region" description="Polar residues" evidence="10">
    <location>
        <begin position="463"/>
        <end position="472"/>
    </location>
</feature>
<feature type="compositionally biased region" description="Basic and acidic residues" evidence="10">
    <location>
        <begin position="376"/>
        <end position="391"/>
    </location>
</feature>
<proteinExistence type="inferred from homology"/>
<feature type="region of interest" description="Disordered" evidence="10">
    <location>
        <begin position="46"/>
        <end position="65"/>
    </location>
</feature>
<evidence type="ECO:0000256" key="4">
    <source>
        <dbReference type="ARBA" id="ARBA00022801"/>
    </source>
</evidence>
<dbReference type="Gene3D" id="2.60.120.340">
    <property type="entry name" value="Nucleoplasmin core domain"/>
    <property type="match status" value="1"/>
</dbReference>
<dbReference type="GO" id="GO:0016787">
    <property type="term" value="F:hydrolase activity"/>
    <property type="evidence" value="ECO:0007669"/>
    <property type="project" value="UniProtKB-KW"/>
</dbReference>
<dbReference type="FunFam" id="2.60.120.340:FF:000004">
    <property type="entry name" value="Histone deacetylase HDT1"/>
    <property type="match status" value="1"/>
</dbReference>
<reference evidence="12 13" key="1">
    <citation type="submission" date="2018-09" db="EMBL/GenBank/DDBJ databases">
        <title>A high-quality reference genome of wild soybean provides a powerful tool to mine soybean genomes.</title>
        <authorList>
            <person name="Xie M."/>
            <person name="Chung C.Y.L."/>
            <person name="Li M.-W."/>
            <person name="Wong F.-L."/>
            <person name="Chan T.-F."/>
            <person name="Lam H.-M."/>
        </authorList>
    </citation>
    <scope>NUCLEOTIDE SEQUENCE [LARGE SCALE GENOMIC DNA]</scope>
    <source>
        <strain evidence="13">cv. W05</strain>
        <tissue evidence="12">Hypocotyl of etiolated seedlings</tissue>
    </source>
</reference>
<name>A0A445HRZ1_GLYSO</name>
<organism evidence="12 13">
    <name type="scientific">Glycine soja</name>
    <name type="common">Wild soybean</name>
    <dbReference type="NCBI Taxonomy" id="3848"/>
    <lineage>
        <taxon>Eukaryota</taxon>
        <taxon>Viridiplantae</taxon>
        <taxon>Streptophyta</taxon>
        <taxon>Embryophyta</taxon>
        <taxon>Tracheophyta</taxon>
        <taxon>Spermatophyta</taxon>
        <taxon>Magnoliopsida</taxon>
        <taxon>eudicotyledons</taxon>
        <taxon>Gunneridae</taxon>
        <taxon>Pentapetalae</taxon>
        <taxon>rosids</taxon>
        <taxon>fabids</taxon>
        <taxon>Fabales</taxon>
        <taxon>Fabaceae</taxon>
        <taxon>Papilionoideae</taxon>
        <taxon>50 kb inversion clade</taxon>
        <taxon>NPAAA clade</taxon>
        <taxon>indigoferoid/millettioid clade</taxon>
        <taxon>Phaseoleae</taxon>
        <taxon>Glycine</taxon>
        <taxon>Glycine subgen. Soja</taxon>
    </lineage>
</organism>
<evidence type="ECO:0000256" key="7">
    <source>
        <dbReference type="ARBA" id="ARBA00023163"/>
    </source>
</evidence>
<evidence type="ECO:0000256" key="6">
    <source>
        <dbReference type="ARBA" id="ARBA00023015"/>
    </source>
</evidence>
<evidence type="ECO:0000256" key="10">
    <source>
        <dbReference type="SAM" id="MobiDB-lite"/>
    </source>
</evidence>
<dbReference type="InterPro" id="IPR040358">
    <property type="entry name" value="At4g22758-like"/>
</dbReference>
<evidence type="ECO:0000313" key="12">
    <source>
        <dbReference type="EMBL" id="RZB76458.1"/>
    </source>
</evidence>
<dbReference type="GO" id="GO:0006325">
    <property type="term" value="P:chromatin organization"/>
    <property type="evidence" value="ECO:0007669"/>
    <property type="project" value="UniProtKB-KW"/>
</dbReference>
<sequence length="480" mass="51993">MPSPKSSRSGQIESHRRGRSSSFHGQCAMSVGQLHRPKTVSDLPSLRSLAGTAPAPMPEGLPRQPPKMLLKVTVLRSLAPVQVLMTPGSTVRDLIAAAVRQYVKEGRRPILPSSEVSEFDLHYSQFSLESLDRKEKLLELGSRNFFLCPRKPATTVEDGVTTSFASCAKEAEKEREGYGGGGGAEVKVGESVKVDPAEFEACIHLSQAALGEAKKDKSNEPVVLYLKVGQQKFVLGTLSREKIPQIPLELVLEKEFELSHNSKNASVHFCGYKAFYDAGDEYPYSEEDVPLLKAENGKPETKAEELKVPESKKAVAKASASAKQVKIVEPKKDNEEDSDDDSDEDDDFGSSDEEMEDADSDSDDESDDKEDDDEETHPKNKKADLGKKRPNESASKTPVSSKKAKNATPEKTDGKKGGHTATPHPAKKGGKTPSSEAKAKTPNNEAKTPMSGGLSCKSCSKSFNSESGLQQHNKAKHGGQ</sequence>
<gene>
    <name evidence="12" type="ORF">D0Y65_034773</name>
</gene>
<dbReference type="PANTHER" id="PTHR33270">
    <property type="entry name" value="BNAC05G50380D PROTEIN"/>
    <property type="match status" value="1"/>
</dbReference>
<feature type="compositionally biased region" description="Low complexity" evidence="10">
    <location>
        <begin position="316"/>
        <end position="325"/>
    </location>
</feature>
<keyword evidence="9" id="KW-0479">Metal-binding</keyword>
<evidence type="ECO:0000256" key="1">
    <source>
        <dbReference type="ARBA" id="ARBA00004604"/>
    </source>
</evidence>
<evidence type="ECO:0000313" key="13">
    <source>
        <dbReference type="Proteomes" id="UP000289340"/>
    </source>
</evidence>
<dbReference type="PANTHER" id="PTHR33270:SF46">
    <property type="match status" value="1"/>
</dbReference>
<evidence type="ECO:0000256" key="9">
    <source>
        <dbReference type="PROSITE-ProRule" id="PRU00042"/>
    </source>
</evidence>
<keyword evidence="5" id="KW-0156">Chromatin regulator</keyword>
<feature type="region of interest" description="Disordered" evidence="10">
    <location>
        <begin position="1"/>
        <end position="40"/>
    </location>
</feature>
<keyword evidence="7" id="KW-0804">Transcription</keyword>
<evidence type="ECO:0000256" key="5">
    <source>
        <dbReference type="ARBA" id="ARBA00022853"/>
    </source>
</evidence>
<dbReference type="Pfam" id="PF23156">
    <property type="entry name" value="DUF7054"/>
    <property type="match status" value="1"/>
</dbReference>
<evidence type="ECO:0000259" key="11">
    <source>
        <dbReference type="PROSITE" id="PS50157"/>
    </source>
</evidence>
<feature type="region of interest" description="Disordered" evidence="10">
    <location>
        <begin position="295"/>
        <end position="480"/>
    </location>
</feature>
<dbReference type="PROSITE" id="PS50157">
    <property type="entry name" value="ZINC_FINGER_C2H2_2"/>
    <property type="match status" value="1"/>
</dbReference>
<feature type="compositionally biased region" description="Pro residues" evidence="10">
    <location>
        <begin position="55"/>
        <end position="65"/>
    </location>
</feature>
<feature type="compositionally biased region" description="Basic and acidic residues" evidence="10">
    <location>
        <begin position="295"/>
        <end position="313"/>
    </location>
</feature>
<evidence type="ECO:0000256" key="3">
    <source>
        <dbReference type="ARBA" id="ARBA00022491"/>
    </source>
</evidence>
<dbReference type="InterPro" id="IPR055482">
    <property type="entry name" value="DUF7054"/>
</dbReference>
<keyword evidence="3" id="KW-0678">Repressor</keyword>
<dbReference type="AlphaFoldDB" id="A0A445HRZ1"/>
<comment type="similarity">
    <text evidence="2">Belongs to the histone deacetylase HD2 family.</text>
</comment>
<evidence type="ECO:0000256" key="2">
    <source>
        <dbReference type="ARBA" id="ARBA00006673"/>
    </source>
</evidence>
<protein>
    <submittedName>
        <fullName evidence="12">Histone deacetylase HDT1</fullName>
    </submittedName>
</protein>
<dbReference type="EMBL" id="QZWG01000012">
    <property type="protein sequence ID" value="RZB76458.1"/>
    <property type="molecule type" value="Genomic_DNA"/>
</dbReference>
<keyword evidence="13" id="KW-1185">Reference proteome</keyword>
<dbReference type="Proteomes" id="UP000289340">
    <property type="component" value="Chromosome 12"/>
</dbReference>
<dbReference type="Pfam" id="PF17800">
    <property type="entry name" value="NPL"/>
    <property type="match status" value="1"/>
</dbReference>
<comment type="subcellular location">
    <subcellularLocation>
        <location evidence="1">Nucleus</location>
        <location evidence="1">Nucleolus</location>
    </subcellularLocation>
</comment>
<accession>A0A445HRZ1</accession>
<feature type="compositionally biased region" description="Low complexity" evidence="10">
    <location>
        <begin position="451"/>
        <end position="462"/>
    </location>
</feature>